<dbReference type="PANTHER" id="PTHR12788">
    <property type="entry name" value="PROTEIN-TYROSINE SULFOTRANSFERASE 2"/>
    <property type="match status" value="1"/>
</dbReference>
<keyword evidence="3" id="KW-1185">Reference proteome</keyword>
<dbReference type="SUPFAM" id="SSF52540">
    <property type="entry name" value="P-loop containing nucleoside triphosphate hydrolases"/>
    <property type="match status" value="1"/>
</dbReference>
<sequence length="601" mass="66925">MTARTQPAPAISIAEALSFARRTLPANPAVALAQLREIIAVQPETAEAHRLAALALRKLGRTEEGEAADLEAVRQSIHDHELIEAASALFQNELHVAEPILKGRLREQPTDVAAIRMLAELAARIGRLTDSENLLRRAVELAPGFGAARANLATVLYKQNRFGDAIEQLNLVLADEPDDPSSSNLKAAALGRIGGYEEAVQLYEELTRRFPDHAKLHMSHGHILKTVGRQEDSIAAYRAALAAEPALGEVWWSLANLKTVRFTGMDVDAMQAALDSSAASAEDRYHLHFALGKAMEDTGQWEPSFRHYAEGNRLRKAELDYDMADMSGLVDAIIARFIPDFLAARAGQGHAARDPIFILGMPRAGSTLIEQILASHPQVEGTMELPDIPAMALREGRDSGGGPRGWVDAIADMTSERLAELGAEYLDHTRIQRKTDRPLFIDKLPNNWTYLGFIHLILPNATIIDARRDPMDCCFSNFRQHFARGQAFSYDLADMGGYYADYVRLMRHFDTVLPGRVHRVIHERLVDDPEGEVRRLLDHIGLPFDPACLRFHENDRAVRTASSEQVRRPINRDGMDRWRHYDAWLGPLRDALGDVAKTWPE</sequence>
<dbReference type="Proteomes" id="UP000681425">
    <property type="component" value="Chromosome"/>
</dbReference>
<reference evidence="2" key="1">
    <citation type="submission" date="2021-04" db="EMBL/GenBank/DDBJ databases">
        <title>Isolation of p-tert-butylphenol degrading bacteria Sphingobium phenoxybenzoativorans Tas13 from active sludge.</title>
        <authorList>
            <person name="Li Y."/>
        </authorList>
    </citation>
    <scope>NUCLEOTIDE SEQUENCE</scope>
    <source>
        <strain evidence="2">Tas13</strain>
    </source>
</reference>
<dbReference type="KEGG" id="spph:KFK14_06690"/>
<evidence type="ECO:0000256" key="1">
    <source>
        <dbReference type="ARBA" id="ARBA00022679"/>
    </source>
</evidence>
<dbReference type="PANTHER" id="PTHR12788:SF10">
    <property type="entry name" value="PROTEIN-TYROSINE SULFOTRANSFERASE"/>
    <property type="match status" value="1"/>
</dbReference>
<dbReference type="InterPro" id="IPR027417">
    <property type="entry name" value="P-loop_NTPase"/>
</dbReference>
<accession>A0A975Q2K6</accession>
<gene>
    <name evidence="2" type="ORF">KFK14_06690</name>
</gene>
<dbReference type="RefSeq" id="WP_212610329.1">
    <property type="nucleotide sequence ID" value="NZ_CP073910.1"/>
</dbReference>
<dbReference type="AlphaFoldDB" id="A0A975Q2K6"/>
<protein>
    <submittedName>
        <fullName evidence="2">Sulfotransferase</fullName>
    </submittedName>
</protein>
<dbReference type="InterPro" id="IPR011990">
    <property type="entry name" value="TPR-like_helical_dom_sf"/>
</dbReference>
<dbReference type="Pfam" id="PF13432">
    <property type="entry name" value="TPR_16"/>
    <property type="match status" value="1"/>
</dbReference>
<dbReference type="Pfam" id="PF14559">
    <property type="entry name" value="TPR_19"/>
    <property type="match status" value="1"/>
</dbReference>
<dbReference type="Pfam" id="PF13469">
    <property type="entry name" value="Sulfotransfer_3"/>
    <property type="match status" value="1"/>
</dbReference>
<organism evidence="2 3">
    <name type="scientific">Sphingobium phenoxybenzoativorans</name>
    <dbReference type="NCBI Taxonomy" id="1592790"/>
    <lineage>
        <taxon>Bacteria</taxon>
        <taxon>Pseudomonadati</taxon>
        <taxon>Pseudomonadota</taxon>
        <taxon>Alphaproteobacteria</taxon>
        <taxon>Sphingomonadales</taxon>
        <taxon>Sphingomonadaceae</taxon>
        <taxon>Sphingobium</taxon>
    </lineage>
</organism>
<evidence type="ECO:0000313" key="2">
    <source>
        <dbReference type="EMBL" id="QUT07105.1"/>
    </source>
</evidence>
<dbReference type="SMART" id="SM00028">
    <property type="entry name" value="TPR"/>
    <property type="match status" value="5"/>
</dbReference>
<dbReference type="GO" id="GO:0008476">
    <property type="term" value="F:protein-tyrosine sulfotransferase activity"/>
    <property type="evidence" value="ECO:0007669"/>
    <property type="project" value="InterPro"/>
</dbReference>
<dbReference type="InterPro" id="IPR026634">
    <property type="entry name" value="TPST-like"/>
</dbReference>
<keyword evidence="1" id="KW-0808">Transferase</keyword>
<dbReference type="Gene3D" id="3.40.50.300">
    <property type="entry name" value="P-loop containing nucleotide triphosphate hydrolases"/>
    <property type="match status" value="1"/>
</dbReference>
<name>A0A975Q2K6_9SPHN</name>
<dbReference type="SUPFAM" id="SSF48452">
    <property type="entry name" value="TPR-like"/>
    <property type="match status" value="1"/>
</dbReference>
<dbReference type="Pfam" id="PF13181">
    <property type="entry name" value="TPR_8"/>
    <property type="match status" value="1"/>
</dbReference>
<proteinExistence type="predicted"/>
<dbReference type="EMBL" id="CP073910">
    <property type="protein sequence ID" value="QUT07105.1"/>
    <property type="molecule type" value="Genomic_DNA"/>
</dbReference>
<evidence type="ECO:0000313" key="3">
    <source>
        <dbReference type="Proteomes" id="UP000681425"/>
    </source>
</evidence>
<dbReference type="InterPro" id="IPR019734">
    <property type="entry name" value="TPR_rpt"/>
</dbReference>
<dbReference type="Gene3D" id="1.25.40.10">
    <property type="entry name" value="Tetratricopeptide repeat domain"/>
    <property type="match status" value="1"/>
</dbReference>